<dbReference type="Pfam" id="PF16294">
    <property type="entry name" value="RSB_motif"/>
    <property type="match status" value="1"/>
</dbReference>
<evidence type="ECO:0000259" key="2">
    <source>
        <dbReference type="PROSITE" id="PS50800"/>
    </source>
</evidence>
<dbReference type="SUPFAM" id="SSF54928">
    <property type="entry name" value="RNA-binding domain, RBD"/>
    <property type="match status" value="1"/>
</dbReference>
<organism evidence="3 4">
    <name type="scientific">Anisodus tanguticus</name>
    <dbReference type="NCBI Taxonomy" id="243964"/>
    <lineage>
        <taxon>Eukaryota</taxon>
        <taxon>Viridiplantae</taxon>
        <taxon>Streptophyta</taxon>
        <taxon>Embryophyta</taxon>
        <taxon>Tracheophyta</taxon>
        <taxon>Spermatophyta</taxon>
        <taxon>Magnoliopsida</taxon>
        <taxon>eudicotyledons</taxon>
        <taxon>Gunneridae</taxon>
        <taxon>Pentapetalae</taxon>
        <taxon>asterids</taxon>
        <taxon>lamiids</taxon>
        <taxon>Solanales</taxon>
        <taxon>Solanaceae</taxon>
        <taxon>Solanoideae</taxon>
        <taxon>Hyoscyameae</taxon>
        <taxon>Anisodus</taxon>
    </lineage>
</organism>
<feature type="compositionally biased region" description="Basic and acidic residues" evidence="1">
    <location>
        <begin position="543"/>
        <end position="559"/>
    </location>
</feature>
<feature type="compositionally biased region" description="Acidic residues" evidence="1">
    <location>
        <begin position="533"/>
        <end position="542"/>
    </location>
</feature>
<evidence type="ECO:0000313" key="3">
    <source>
        <dbReference type="EMBL" id="KAK4341417.1"/>
    </source>
</evidence>
<feature type="domain" description="SAP" evidence="2">
    <location>
        <begin position="12"/>
        <end position="46"/>
    </location>
</feature>
<dbReference type="InterPro" id="IPR036361">
    <property type="entry name" value="SAP_dom_sf"/>
</dbReference>
<dbReference type="SUPFAM" id="SSF68906">
    <property type="entry name" value="SAP domain"/>
    <property type="match status" value="1"/>
</dbReference>
<dbReference type="InterPro" id="IPR034257">
    <property type="entry name" value="Acinus_RRM"/>
</dbReference>
<dbReference type="Pfam" id="PF02037">
    <property type="entry name" value="SAP"/>
    <property type="match status" value="1"/>
</dbReference>
<feature type="region of interest" description="Disordered" evidence="1">
    <location>
        <begin position="51"/>
        <end position="115"/>
    </location>
</feature>
<evidence type="ECO:0000313" key="4">
    <source>
        <dbReference type="Proteomes" id="UP001291623"/>
    </source>
</evidence>
<dbReference type="PROSITE" id="PS50800">
    <property type="entry name" value="SAP"/>
    <property type="match status" value="1"/>
</dbReference>
<feature type="compositionally biased region" description="Basic and acidic residues" evidence="1">
    <location>
        <begin position="492"/>
        <end position="511"/>
    </location>
</feature>
<feature type="region of interest" description="Disordered" evidence="1">
    <location>
        <begin position="766"/>
        <end position="840"/>
    </location>
</feature>
<feature type="compositionally biased region" description="Pro residues" evidence="1">
    <location>
        <begin position="813"/>
        <end position="822"/>
    </location>
</feature>
<evidence type="ECO:0000256" key="1">
    <source>
        <dbReference type="SAM" id="MobiDB-lite"/>
    </source>
</evidence>
<gene>
    <name evidence="3" type="ORF">RND71_039918</name>
</gene>
<dbReference type="SMART" id="SM00513">
    <property type="entry name" value="SAP"/>
    <property type="match status" value="1"/>
</dbReference>
<dbReference type="InterPro" id="IPR032552">
    <property type="entry name" value="RSB_motif"/>
</dbReference>
<feature type="region of interest" description="Disordered" evidence="1">
    <location>
        <begin position="528"/>
        <end position="631"/>
    </location>
</feature>
<dbReference type="Gene3D" id="1.10.720.30">
    <property type="entry name" value="SAP domain"/>
    <property type="match status" value="1"/>
</dbReference>
<feature type="compositionally biased region" description="Polar residues" evidence="1">
    <location>
        <begin position="436"/>
        <end position="448"/>
    </location>
</feature>
<dbReference type="GO" id="GO:0003676">
    <property type="term" value="F:nucleic acid binding"/>
    <property type="evidence" value="ECO:0007669"/>
    <property type="project" value="InterPro"/>
</dbReference>
<dbReference type="InterPro" id="IPR035979">
    <property type="entry name" value="RBD_domain_sf"/>
</dbReference>
<feature type="compositionally biased region" description="Low complexity" evidence="1">
    <location>
        <begin position="777"/>
        <end position="799"/>
    </location>
</feature>
<sequence length="878" mass="96217">MSDYPVLDNRPINKWKVAELREELKRRNLTTKGLKDELVRRLNEDICKEMEAAEVEESKDDERDIDPASGLEDTEPEPDPVKLVNDVLEHPQSEVTKGSDLNTDSPCGLEDAQPNSNPTKLVDNVQKHHQNEVNDIGGDVARASRKNCLVEIDQNKVLDEVATGGTDEVLKHRQNDVNEIDGDVANASSKSCLVEVDQSKVLDEVPTGGTDAAAGESKHSEAPVGSTGVINEIASAATASTDQFIEDKLDKEHKVIDSSQDNYVVDGVSRVQDVSIPGSSIGQDGEDMKISSSEGVLEDNLRRQENDVEVTPVASKESLENNSIKLDTEGLKLSGMEAEPHMSNPATQVYEVNPNLGSQVKFDSFSTDTLPINENKDLNDNADNVKLETEVVRQEAELQSSSKDLSDVGSSHPLDDQKPHEMQGLVGETDDDKSSNVKFSMKNDNADQVSVDVSKVEHGLESKTSNNSEQTNIQFEKARTLGDVVEPSLSPEKIEASAEDKHGLAASGDDRKDFSKIIDVVDGENMEKINLDQSDDSMEEDVVETKHVDFDHLSKKENDNTEEPIIGMTEEPGVQPSGSSDVMQQDIPSEKVESLQETKDKSHELSEKRKFQDEAGGGSKEPAKRQRRWNTESLKTAEPLNSNIALSKKIVQATPVKPILGRTNSTAGGDAPKERIVPKSSKTATNSLKIENFLRPFTLKAVQELLGRTGEVCSFWMDQIKTHCYVTYSSVEEAIETRNAVYNLQWPPNGGRLLVADFVDPQQVQTKVEGREPASPPNNTSPAVPPASSSFQAPPAQQQGRKQQAESEHPLARQPPPPPSAPPTKEMLPSPVADKNDPPIVTLDDLFRKTKATPRIYYLPLTDEEVAGKLSIRGNAKH</sequence>
<feature type="compositionally biased region" description="Polar residues" evidence="1">
    <location>
        <begin position="576"/>
        <end position="587"/>
    </location>
</feature>
<feature type="compositionally biased region" description="Basic and acidic residues" evidence="1">
    <location>
        <begin position="588"/>
        <end position="613"/>
    </location>
</feature>
<feature type="compositionally biased region" description="Polar residues" evidence="1">
    <location>
        <begin position="93"/>
        <end position="105"/>
    </location>
</feature>
<dbReference type="EMBL" id="JAVYJV010000022">
    <property type="protein sequence ID" value="KAK4341417.1"/>
    <property type="molecule type" value="Genomic_DNA"/>
</dbReference>
<dbReference type="PANTHER" id="PTHR47031:SF3">
    <property type="entry name" value="SAP DOMAIN-CONTAINING PROTEIN"/>
    <property type="match status" value="1"/>
</dbReference>
<protein>
    <recommendedName>
        <fullName evidence="2">SAP domain-containing protein</fullName>
    </recommendedName>
</protein>
<feature type="region of interest" description="Disordered" evidence="1">
    <location>
        <begin position="205"/>
        <end position="224"/>
    </location>
</feature>
<dbReference type="CDD" id="cd12432">
    <property type="entry name" value="RRM_ACINU"/>
    <property type="match status" value="1"/>
</dbReference>
<dbReference type="Proteomes" id="UP001291623">
    <property type="component" value="Unassembled WGS sequence"/>
</dbReference>
<dbReference type="PANTHER" id="PTHR47031">
    <property type="entry name" value="SAP DNA-BINDING DOMAIN-CONTAINING PROTEIN"/>
    <property type="match status" value="1"/>
</dbReference>
<dbReference type="InterPro" id="IPR003034">
    <property type="entry name" value="SAP_dom"/>
</dbReference>
<keyword evidence="4" id="KW-1185">Reference proteome</keyword>
<name>A0AAE1R0H3_9SOLA</name>
<proteinExistence type="predicted"/>
<feature type="region of interest" description="Disordered" evidence="1">
    <location>
        <begin position="393"/>
        <end position="450"/>
    </location>
</feature>
<comment type="caution">
    <text evidence="3">The sequence shown here is derived from an EMBL/GenBank/DDBJ whole genome shotgun (WGS) entry which is preliminary data.</text>
</comment>
<reference evidence="3" key="1">
    <citation type="submission" date="2023-12" db="EMBL/GenBank/DDBJ databases">
        <title>Genome assembly of Anisodus tanguticus.</title>
        <authorList>
            <person name="Wang Y.-J."/>
        </authorList>
    </citation>
    <scope>NUCLEOTIDE SEQUENCE</scope>
    <source>
        <strain evidence="3">KB-2021</strain>
        <tissue evidence="3">Leaf</tissue>
    </source>
</reference>
<feature type="region of interest" description="Disordered" evidence="1">
    <location>
        <begin position="478"/>
        <end position="511"/>
    </location>
</feature>
<dbReference type="AlphaFoldDB" id="A0AAE1R0H3"/>
<feature type="compositionally biased region" description="Low complexity" evidence="1">
    <location>
        <begin position="400"/>
        <end position="411"/>
    </location>
</feature>
<accession>A0AAE1R0H3</accession>